<dbReference type="EMBL" id="CP141046">
    <property type="protein sequence ID" value="WQQ20176.1"/>
    <property type="molecule type" value="Genomic_DNA"/>
</dbReference>
<organism evidence="1 3">
    <name type="scientific">Mycoplasmopsis cynos</name>
    <dbReference type="NCBI Taxonomy" id="171284"/>
    <lineage>
        <taxon>Bacteria</taxon>
        <taxon>Bacillati</taxon>
        <taxon>Mycoplasmatota</taxon>
        <taxon>Mycoplasmoidales</taxon>
        <taxon>Metamycoplasmataceae</taxon>
        <taxon>Mycoplasmopsis</taxon>
    </lineage>
</organism>
<accession>A0A449AHT7</accession>
<sequence length="157" mass="19223">MLNEIIKLKINQTLTGFWLVPSFLKILTPRSHEFVIKYAKSLKELIIKNNLLEKNIKFSFNKDTDFSIFNTLMKLKGYDFQLNVNHINKLLPNQYIDYEIVENIIIRFDKKTLQTIYNGNIFFYSKEYFKKYYQKYKNKDNEKIFLQWTWFDFKILK</sequence>
<evidence type="ECO:0000313" key="2">
    <source>
        <dbReference type="EMBL" id="WQQ20176.1"/>
    </source>
</evidence>
<geneLocation type="plasmid" evidence="1 3">
    <name>13</name>
</geneLocation>
<evidence type="ECO:0000313" key="3">
    <source>
        <dbReference type="Proteomes" id="UP000289506"/>
    </source>
</evidence>
<evidence type="ECO:0000313" key="1">
    <source>
        <dbReference type="EMBL" id="VEU64564.1"/>
    </source>
</evidence>
<gene>
    <name evidence="1" type="ORF">NCTC10142_00318</name>
    <name evidence="2" type="ORF">RRG46_01350</name>
</gene>
<dbReference type="Proteomes" id="UP000289506">
    <property type="component" value="Plasmid 13"/>
</dbReference>
<dbReference type="GeneID" id="74931848"/>
<dbReference type="NCBIfam" id="NF045754">
    <property type="entry name" value="MPN499"/>
    <property type="match status" value="1"/>
</dbReference>
<dbReference type="Proteomes" id="UP001327314">
    <property type="component" value="Chromosome"/>
</dbReference>
<reference evidence="2 4" key="2">
    <citation type="submission" date="2023-12" db="EMBL/GenBank/DDBJ databases">
        <title>Hybrid Genome Assemblies of Mycoplasma cynos and Mycoplasma felis isolated from Dogs and Cats with Infectious Respiratory Disease.</title>
        <authorList>
            <person name="Framst I."/>
            <person name="Cai H."/>
            <person name="Ramesh P."/>
            <person name="Maboni G."/>
        </authorList>
    </citation>
    <scope>NUCLEOTIDE SEQUENCE [LARGE SCALE GENOMIC DNA]</scope>
    <source>
        <strain evidence="2 4">30510</strain>
    </source>
</reference>
<evidence type="ECO:0000313" key="4">
    <source>
        <dbReference type="Proteomes" id="UP001327314"/>
    </source>
</evidence>
<dbReference type="InterPro" id="IPR054961">
    <property type="entry name" value="MPN499"/>
</dbReference>
<dbReference type="AlphaFoldDB" id="A0A449AHT7"/>
<dbReference type="EMBL" id="LR214986">
    <property type="protein sequence ID" value="VEU64564.1"/>
    <property type="molecule type" value="Genomic_DNA"/>
</dbReference>
<dbReference type="RefSeq" id="WP_015287091.1">
    <property type="nucleotide sequence ID" value="NZ_CP103991.1"/>
</dbReference>
<name>A0A449AHT7_9BACT</name>
<dbReference type="OMA" id="CASANYF"/>
<proteinExistence type="predicted"/>
<protein>
    <submittedName>
        <fullName evidence="1">Uncharacterized protein</fullName>
    </submittedName>
</protein>
<reference evidence="1 3" key="1">
    <citation type="submission" date="2019-01" db="EMBL/GenBank/DDBJ databases">
        <authorList>
            <consortium name="Pathogen Informatics"/>
        </authorList>
    </citation>
    <scope>NUCLEOTIDE SEQUENCE [LARGE SCALE GENOMIC DNA]</scope>
    <source>
        <strain evidence="1 3">NCTC10142</strain>
        <plasmid evidence="3">13</plasmid>
    </source>
</reference>
<keyword evidence="1" id="KW-0614">Plasmid</keyword>